<gene>
    <name evidence="2" type="ORF">EJ06DRAFT_125128</name>
</gene>
<keyword evidence="3" id="KW-1185">Reference proteome</keyword>
<sequence length="221" mass="24038">MHGSMHGGLCCCAGPMAGREWGVCVCGRGRAQCVCDRETRIEGEQRKTKRIAGEGVGFAFCALIAWDGIGVCVLRAFAWLVGGVVGVVGRPEFADTFSWCTCLLMLICRLRFFFQEICTRGDARECTAATAAEAQQQVLRQSARTYVRLAPPLWVHEVKVHSSSPFSLHSSCLQYRHLHPSSPTALTSLYAPIVRGVHIIALSAPHTLHKLPSSCPPVCPS</sequence>
<evidence type="ECO:0000313" key="2">
    <source>
        <dbReference type="EMBL" id="KAF2398152.1"/>
    </source>
</evidence>
<proteinExistence type="predicted"/>
<evidence type="ECO:0000313" key="3">
    <source>
        <dbReference type="Proteomes" id="UP000799640"/>
    </source>
</evidence>
<dbReference type="EMBL" id="ML996701">
    <property type="protein sequence ID" value="KAF2398152.1"/>
    <property type="molecule type" value="Genomic_DNA"/>
</dbReference>
<keyword evidence="1" id="KW-1133">Transmembrane helix</keyword>
<reference evidence="2" key="1">
    <citation type="journal article" date="2020" name="Stud. Mycol.">
        <title>101 Dothideomycetes genomes: a test case for predicting lifestyles and emergence of pathogens.</title>
        <authorList>
            <person name="Haridas S."/>
            <person name="Albert R."/>
            <person name="Binder M."/>
            <person name="Bloem J."/>
            <person name="Labutti K."/>
            <person name="Salamov A."/>
            <person name="Andreopoulos B."/>
            <person name="Baker S."/>
            <person name="Barry K."/>
            <person name="Bills G."/>
            <person name="Bluhm B."/>
            <person name="Cannon C."/>
            <person name="Castanera R."/>
            <person name="Culley D."/>
            <person name="Daum C."/>
            <person name="Ezra D."/>
            <person name="Gonzalez J."/>
            <person name="Henrissat B."/>
            <person name="Kuo A."/>
            <person name="Liang C."/>
            <person name="Lipzen A."/>
            <person name="Lutzoni F."/>
            <person name="Magnuson J."/>
            <person name="Mondo S."/>
            <person name="Nolan M."/>
            <person name="Ohm R."/>
            <person name="Pangilinan J."/>
            <person name="Park H.-J."/>
            <person name="Ramirez L."/>
            <person name="Alfaro M."/>
            <person name="Sun H."/>
            <person name="Tritt A."/>
            <person name="Yoshinaga Y."/>
            <person name="Zwiers L.-H."/>
            <person name="Turgeon B."/>
            <person name="Goodwin S."/>
            <person name="Spatafora J."/>
            <person name="Crous P."/>
            <person name="Grigoriev I."/>
        </authorList>
    </citation>
    <scope>NUCLEOTIDE SEQUENCE</scope>
    <source>
        <strain evidence="2">CBS 262.69</strain>
    </source>
</reference>
<feature type="transmembrane region" description="Helical" evidence="1">
    <location>
        <begin position="56"/>
        <end position="81"/>
    </location>
</feature>
<keyword evidence="1" id="KW-0472">Membrane</keyword>
<accession>A0A6G1HQ82</accession>
<organism evidence="2 3">
    <name type="scientific">Trichodelitschia bisporula</name>
    <dbReference type="NCBI Taxonomy" id="703511"/>
    <lineage>
        <taxon>Eukaryota</taxon>
        <taxon>Fungi</taxon>
        <taxon>Dikarya</taxon>
        <taxon>Ascomycota</taxon>
        <taxon>Pezizomycotina</taxon>
        <taxon>Dothideomycetes</taxon>
        <taxon>Dothideomycetes incertae sedis</taxon>
        <taxon>Phaeotrichales</taxon>
        <taxon>Phaeotrichaceae</taxon>
        <taxon>Trichodelitschia</taxon>
    </lineage>
</organism>
<evidence type="ECO:0000256" key="1">
    <source>
        <dbReference type="SAM" id="Phobius"/>
    </source>
</evidence>
<feature type="transmembrane region" description="Helical" evidence="1">
    <location>
        <begin position="96"/>
        <end position="114"/>
    </location>
</feature>
<dbReference type="AlphaFoldDB" id="A0A6G1HQ82"/>
<protein>
    <submittedName>
        <fullName evidence="2">Uncharacterized protein</fullName>
    </submittedName>
</protein>
<keyword evidence="1" id="KW-0812">Transmembrane</keyword>
<dbReference type="Proteomes" id="UP000799640">
    <property type="component" value="Unassembled WGS sequence"/>
</dbReference>
<name>A0A6G1HQ82_9PEZI</name>